<feature type="transmembrane region" description="Helical" evidence="2">
    <location>
        <begin position="473"/>
        <end position="490"/>
    </location>
</feature>
<proteinExistence type="predicted"/>
<feature type="transmembrane region" description="Helical" evidence="2">
    <location>
        <begin position="645"/>
        <end position="670"/>
    </location>
</feature>
<sequence length="818" mass="92109">MWYLYLSFILFASVSSNSAPQTRESGSSIDALIQRLKLDRWTHEEAPCLQKMLILLDNVKNHTLWASWVWNANSLPTGNMYASWSNFGNYDQCMKPPWLHTHPELKTKYCVGKMVIPGEVKRVFEFDPYGSSEELINVTSVSSNSAPQTRESGSSIDALIQRLKLDRWTHEEAPCLQKMLILLDNVKNHTLWASWVWNANSLPTGNMYASWSNFGNYDQCMKPPWLHTHPELKTKYCVGKMVIPGEVKRVFEFDPYGSSEELINSPTRSGLPVNLMVWGLCVPAACDTRGAERLGAALCDVSACAPRAPDIEMDHCLTAGDTTQYTSDFYIFVALMVSLMLIAAASTYYRSHIAKDDQPPDSIETIITKSFCLKKNSEDLMKENKDEISVMNGMRFLTAVTVVSVHNLFYTVMVGMANGRDYDKILEGVGGIFLHIDIIVDTFFAMSGLLHIKGLMANIKKPQNLFSVLWKRYVRLIGPFAIIVYYLISVSKHTGSGPLWIWGNKIEGDVCAQTWRSSLLMLNSDPKYICHAVTWYIPCDYQLAILGTVLFYFYKKNRRLGLAAFGISAVVSLIIPGVLTYWYQLPVVHFTDLRKLLNEMRDYWEIGHTYTPSYSRAGAYLVGVAMGYLMILYKPADYRKSVSLTLSVVGTAVSLTTMVVVMFLGQYYLLREYAPIEAAVVAATNRIVWAVAICCIIGFCEYGTVPIVSNILSFPAFGPLSRLSYSMYIIHPLVIQRKTFIQRAPLTYDLYTIVFDSIGILVLSISLSFGMWLLVEAPLINLTNNLMFNKSKSMQTDKVTEKNGNIAHQNGTGKSKVT</sequence>
<keyword evidence="2" id="KW-1133">Transmembrane helix</keyword>
<dbReference type="InterPro" id="IPR006621">
    <property type="entry name" value="Nose-resist-to-fluoxetine_N"/>
</dbReference>
<feature type="transmembrane region" description="Helical" evidence="2">
    <location>
        <begin position="711"/>
        <end position="730"/>
    </location>
</feature>
<evidence type="ECO:0000256" key="2">
    <source>
        <dbReference type="SAM" id="Phobius"/>
    </source>
</evidence>
<feature type="transmembrane region" description="Helical" evidence="2">
    <location>
        <begin position="617"/>
        <end position="633"/>
    </location>
</feature>
<dbReference type="EMBL" id="NWSH01000450">
    <property type="protein sequence ID" value="PCG76333.1"/>
    <property type="molecule type" value="Genomic_DNA"/>
</dbReference>
<dbReference type="AlphaFoldDB" id="A0A2A4JXW1"/>
<feature type="region of interest" description="Disordered" evidence="1">
    <location>
        <begin position="798"/>
        <end position="818"/>
    </location>
</feature>
<dbReference type="PANTHER" id="PTHR11161">
    <property type="entry name" value="O-ACYLTRANSFERASE"/>
    <property type="match status" value="1"/>
</dbReference>
<reference evidence="6" key="1">
    <citation type="submission" date="2017-09" db="EMBL/GenBank/DDBJ databases">
        <title>Contemporary evolution of a Lepidopteran species, Heliothis virescens, in response to modern agricultural practices.</title>
        <authorList>
            <person name="Fritz M.L."/>
            <person name="Deyonke A.M."/>
            <person name="Papanicolaou A."/>
            <person name="Micinski S."/>
            <person name="Westbrook J."/>
            <person name="Gould F."/>
        </authorList>
    </citation>
    <scope>NUCLEOTIDE SEQUENCE [LARGE SCALE GENOMIC DNA]</scope>
    <source>
        <strain evidence="6">HvINT-</strain>
        <tissue evidence="6">Whole body</tissue>
    </source>
</reference>
<dbReference type="InterPro" id="IPR002656">
    <property type="entry name" value="Acyl_transf_3_dom"/>
</dbReference>
<feature type="transmembrane region" description="Helical" evidence="2">
    <location>
        <begin position="560"/>
        <end position="583"/>
    </location>
</feature>
<dbReference type="EMBL" id="NWSH01000450">
    <property type="protein sequence ID" value="PCG76334.1"/>
    <property type="molecule type" value="Genomic_DNA"/>
</dbReference>
<feature type="signal peptide" evidence="3">
    <location>
        <begin position="1"/>
        <end position="16"/>
    </location>
</feature>
<keyword evidence="3" id="KW-0732">Signal</keyword>
<evidence type="ECO:0000259" key="4">
    <source>
        <dbReference type="Pfam" id="PF01757"/>
    </source>
</evidence>
<gene>
    <name evidence="6" type="ORF">B5V51_9768</name>
</gene>
<feature type="transmembrane region" description="Helical" evidence="2">
    <location>
        <begin position="676"/>
        <end position="699"/>
    </location>
</feature>
<name>A0A2A4JXW1_HELVI</name>
<evidence type="ECO:0000313" key="6">
    <source>
        <dbReference type="EMBL" id="PCG76333.1"/>
    </source>
</evidence>
<dbReference type="Pfam" id="PF01757">
    <property type="entry name" value="Acyl_transf_3"/>
    <property type="match status" value="1"/>
</dbReference>
<feature type="domain" description="Acyltransferase 3" evidence="4">
    <location>
        <begin position="391"/>
        <end position="736"/>
    </location>
</feature>
<feature type="transmembrane region" description="Helical" evidence="2">
    <location>
        <begin position="396"/>
        <end position="417"/>
    </location>
</feature>
<feature type="transmembrane region" description="Helical" evidence="2">
    <location>
        <begin position="533"/>
        <end position="553"/>
    </location>
</feature>
<feature type="transmembrane region" description="Helical" evidence="2">
    <location>
        <begin position="750"/>
        <end position="775"/>
    </location>
</feature>
<evidence type="ECO:0000256" key="3">
    <source>
        <dbReference type="SAM" id="SignalP"/>
    </source>
</evidence>
<dbReference type="PANTHER" id="PTHR11161:SF0">
    <property type="entry name" value="O-ACYLTRANSFERASE LIKE PROTEIN"/>
    <property type="match status" value="1"/>
</dbReference>
<evidence type="ECO:0000256" key="1">
    <source>
        <dbReference type="SAM" id="MobiDB-lite"/>
    </source>
</evidence>
<feature type="domain" description="Nose resistant-to-fluoxetine protein N-terminal" evidence="5">
    <location>
        <begin position="48"/>
        <end position="122"/>
    </location>
</feature>
<feature type="transmembrane region" description="Helical" evidence="2">
    <location>
        <begin position="429"/>
        <end position="452"/>
    </location>
</feature>
<dbReference type="InterPro" id="IPR052728">
    <property type="entry name" value="O2_lipid_transport_reg"/>
</dbReference>
<keyword evidence="2" id="KW-0472">Membrane</keyword>
<accession>A0A2A4JXW1</accession>
<comment type="caution">
    <text evidence="6">The sequence shown here is derived from an EMBL/GenBank/DDBJ whole genome shotgun (WGS) entry which is preliminary data.</text>
</comment>
<feature type="chain" id="PRO_5013508139" evidence="3">
    <location>
        <begin position="17"/>
        <end position="818"/>
    </location>
</feature>
<keyword evidence="2" id="KW-0812">Transmembrane</keyword>
<organism evidence="6">
    <name type="scientific">Heliothis virescens</name>
    <name type="common">Tobacco budworm moth</name>
    <dbReference type="NCBI Taxonomy" id="7102"/>
    <lineage>
        <taxon>Eukaryota</taxon>
        <taxon>Metazoa</taxon>
        <taxon>Ecdysozoa</taxon>
        <taxon>Arthropoda</taxon>
        <taxon>Hexapoda</taxon>
        <taxon>Insecta</taxon>
        <taxon>Pterygota</taxon>
        <taxon>Neoptera</taxon>
        <taxon>Endopterygota</taxon>
        <taxon>Lepidoptera</taxon>
        <taxon>Glossata</taxon>
        <taxon>Ditrysia</taxon>
        <taxon>Noctuoidea</taxon>
        <taxon>Noctuidae</taxon>
        <taxon>Heliothinae</taxon>
        <taxon>Heliothis</taxon>
    </lineage>
</organism>
<feature type="transmembrane region" description="Helical" evidence="2">
    <location>
        <begin position="329"/>
        <end position="349"/>
    </location>
</feature>
<protein>
    <submittedName>
        <fullName evidence="6">Uncharacterized protein</fullName>
    </submittedName>
</protein>
<dbReference type="Pfam" id="PF20146">
    <property type="entry name" value="NRF"/>
    <property type="match status" value="2"/>
</dbReference>
<feature type="domain" description="Nose resistant-to-fluoxetine protein N-terminal" evidence="5">
    <location>
        <begin position="175"/>
        <end position="289"/>
    </location>
</feature>
<evidence type="ECO:0000259" key="5">
    <source>
        <dbReference type="Pfam" id="PF20146"/>
    </source>
</evidence>
<dbReference type="GO" id="GO:0016747">
    <property type="term" value="F:acyltransferase activity, transferring groups other than amino-acyl groups"/>
    <property type="evidence" value="ECO:0007669"/>
    <property type="project" value="InterPro"/>
</dbReference>